<dbReference type="OrthoDB" id="9800627at2"/>
<keyword evidence="5 15" id="KW-0645">Protease</keyword>
<dbReference type="AlphaFoldDB" id="A0A9X2MG81"/>
<evidence type="ECO:0000256" key="11">
    <source>
        <dbReference type="ARBA" id="ARBA00023049"/>
    </source>
</evidence>
<dbReference type="PANTHER" id="PTHR35864:SF1">
    <property type="entry name" value="ZINC METALLOPROTEASE YWHC-RELATED"/>
    <property type="match status" value="1"/>
</dbReference>
<evidence type="ECO:0000256" key="7">
    <source>
        <dbReference type="ARBA" id="ARBA00022723"/>
    </source>
</evidence>
<evidence type="ECO:0000256" key="2">
    <source>
        <dbReference type="ARBA" id="ARBA00004651"/>
    </source>
</evidence>
<protein>
    <submittedName>
        <fullName evidence="15">Site-2 protease family protein</fullName>
    </submittedName>
</protein>
<dbReference type="GO" id="GO:0008237">
    <property type="term" value="F:metallopeptidase activity"/>
    <property type="evidence" value="ECO:0007669"/>
    <property type="project" value="UniProtKB-KW"/>
</dbReference>
<keyword evidence="7" id="KW-0479">Metal-binding</keyword>
<feature type="transmembrane region" description="Helical" evidence="13">
    <location>
        <begin position="163"/>
        <end position="193"/>
    </location>
</feature>
<evidence type="ECO:0000256" key="6">
    <source>
        <dbReference type="ARBA" id="ARBA00022692"/>
    </source>
</evidence>
<reference evidence="15" key="1">
    <citation type="submission" date="2022-07" db="EMBL/GenBank/DDBJ databases">
        <title>Enhanced cultured diversity of the mouse gut microbiota enables custom-made synthetic communities.</title>
        <authorList>
            <person name="Afrizal A."/>
        </authorList>
    </citation>
    <scope>NUCLEOTIDE SEQUENCE</scope>
    <source>
        <strain evidence="15">DSM 29482</strain>
    </source>
</reference>
<dbReference type="PANTHER" id="PTHR35864">
    <property type="entry name" value="ZINC METALLOPROTEASE MJ0611-RELATED"/>
    <property type="match status" value="1"/>
</dbReference>
<comment type="caution">
    <text evidence="15">The sequence shown here is derived from an EMBL/GenBank/DDBJ whole genome shotgun (WGS) entry which is preliminary data.</text>
</comment>
<evidence type="ECO:0000256" key="4">
    <source>
        <dbReference type="ARBA" id="ARBA00022475"/>
    </source>
</evidence>
<comment type="subcellular location">
    <subcellularLocation>
        <location evidence="2">Cell membrane</location>
        <topology evidence="2">Multi-pass membrane protein</topology>
    </subcellularLocation>
</comment>
<dbReference type="Pfam" id="PF02163">
    <property type="entry name" value="Peptidase_M50"/>
    <property type="match status" value="2"/>
</dbReference>
<dbReference type="InterPro" id="IPR044537">
    <property type="entry name" value="Rip2-like"/>
</dbReference>
<dbReference type="EMBL" id="JANJZL010000001">
    <property type="protein sequence ID" value="MCR2042642.1"/>
    <property type="molecule type" value="Genomic_DNA"/>
</dbReference>
<feature type="transmembrane region" description="Helical" evidence="13">
    <location>
        <begin position="46"/>
        <end position="64"/>
    </location>
</feature>
<keyword evidence="8" id="KW-0378">Hydrolase</keyword>
<evidence type="ECO:0000256" key="8">
    <source>
        <dbReference type="ARBA" id="ARBA00022801"/>
    </source>
</evidence>
<dbReference type="GO" id="GO:0005886">
    <property type="term" value="C:plasma membrane"/>
    <property type="evidence" value="ECO:0007669"/>
    <property type="project" value="UniProtKB-SubCell"/>
</dbReference>
<evidence type="ECO:0000313" key="15">
    <source>
        <dbReference type="EMBL" id="MCR2042642.1"/>
    </source>
</evidence>
<dbReference type="GO" id="GO:0006508">
    <property type="term" value="P:proteolysis"/>
    <property type="evidence" value="ECO:0007669"/>
    <property type="project" value="UniProtKB-KW"/>
</dbReference>
<keyword evidence="12 13" id="KW-0472">Membrane</keyword>
<keyword evidence="10 13" id="KW-1133">Transmembrane helix</keyword>
<dbReference type="GO" id="GO:0046872">
    <property type="term" value="F:metal ion binding"/>
    <property type="evidence" value="ECO:0007669"/>
    <property type="project" value="UniProtKB-KW"/>
</dbReference>
<keyword evidence="11" id="KW-0482">Metalloprotease</keyword>
<dbReference type="InterPro" id="IPR052348">
    <property type="entry name" value="Metallopeptidase_M50B"/>
</dbReference>
<dbReference type="InterPro" id="IPR008915">
    <property type="entry name" value="Peptidase_M50"/>
</dbReference>
<evidence type="ECO:0000259" key="14">
    <source>
        <dbReference type="Pfam" id="PF02163"/>
    </source>
</evidence>
<proteinExistence type="inferred from homology"/>
<keyword evidence="4" id="KW-1003">Cell membrane</keyword>
<sequence>MILEKIISLPGLFIAIIFHELAHGYTAYKLGDPTAKEAGRLTLNPLKHIDIVGFLFMLVFKFGWAKPVPINPSYFKKRKRDTILVSLAGPLTNFVIAIISAFIISTNIIKNSIFIDILIITLWYNIMLGVFNLLPFPPLDGSKVVASILPVKWEYKFYKYERYLYLILVFLVISNTIDKILGPLINISLNLLLKIVS</sequence>
<feature type="domain" description="Peptidase M50" evidence="14">
    <location>
        <begin position="11"/>
        <end position="104"/>
    </location>
</feature>
<feature type="transmembrane region" description="Helical" evidence="13">
    <location>
        <begin position="84"/>
        <end position="104"/>
    </location>
</feature>
<keyword evidence="6 13" id="KW-0812">Transmembrane</keyword>
<keyword evidence="16" id="KW-1185">Reference proteome</keyword>
<accession>A0A9X2MG81</accession>
<evidence type="ECO:0000256" key="13">
    <source>
        <dbReference type="SAM" id="Phobius"/>
    </source>
</evidence>
<feature type="transmembrane region" description="Helical" evidence="13">
    <location>
        <begin position="113"/>
        <end position="134"/>
    </location>
</feature>
<comment type="similarity">
    <text evidence="3">Belongs to the peptidase M50B family.</text>
</comment>
<feature type="domain" description="Peptidase M50" evidence="14">
    <location>
        <begin position="112"/>
        <end position="173"/>
    </location>
</feature>
<name>A0A9X2MG81_9FIRM</name>
<dbReference type="Proteomes" id="UP001142078">
    <property type="component" value="Unassembled WGS sequence"/>
</dbReference>
<evidence type="ECO:0000256" key="10">
    <source>
        <dbReference type="ARBA" id="ARBA00022989"/>
    </source>
</evidence>
<dbReference type="CDD" id="cd06158">
    <property type="entry name" value="S2P-M50_like_1"/>
    <property type="match status" value="1"/>
</dbReference>
<keyword evidence="9" id="KW-0862">Zinc</keyword>
<evidence type="ECO:0000256" key="5">
    <source>
        <dbReference type="ARBA" id="ARBA00022670"/>
    </source>
</evidence>
<feature type="transmembrane region" description="Helical" evidence="13">
    <location>
        <begin position="6"/>
        <end position="25"/>
    </location>
</feature>
<dbReference type="RefSeq" id="WP_042681944.1">
    <property type="nucleotide sequence ID" value="NZ_CABKTM010000043.1"/>
</dbReference>
<comment type="cofactor">
    <cofactor evidence="1">
        <name>Zn(2+)</name>
        <dbReference type="ChEBI" id="CHEBI:29105"/>
    </cofactor>
</comment>
<evidence type="ECO:0000256" key="9">
    <source>
        <dbReference type="ARBA" id="ARBA00022833"/>
    </source>
</evidence>
<evidence type="ECO:0000256" key="12">
    <source>
        <dbReference type="ARBA" id="ARBA00023136"/>
    </source>
</evidence>
<evidence type="ECO:0000313" key="16">
    <source>
        <dbReference type="Proteomes" id="UP001142078"/>
    </source>
</evidence>
<gene>
    <name evidence="15" type="ORF">NSA23_00795</name>
</gene>
<evidence type="ECO:0000256" key="3">
    <source>
        <dbReference type="ARBA" id="ARBA00007931"/>
    </source>
</evidence>
<evidence type="ECO:0000256" key="1">
    <source>
        <dbReference type="ARBA" id="ARBA00001947"/>
    </source>
</evidence>
<organism evidence="15 16">
    <name type="scientific">Anaerosalibacter massiliensis</name>
    <dbReference type="NCBI Taxonomy" id="1347392"/>
    <lineage>
        <taxon>Bacteria</taxon>
        <taxon>Bacillati</taxon>
        <taxon>Bacillota</taxon>
        <taxon>Tissierellia</taxon>
        <taxon>Tissierellales</taxon>
        <taxon>Sporanaerobacteraceae</taxon>
        <taxon>Anaerosalibacter</taxon>
    </lineage>
</organism>